<feature type="compositionally biased region" description="Basic and acidic residues" evidence="1">
    <location>
        <begin position="29"/>
        <end position="46"/>
    </location>
</feature>
<dbReference type="PROSITE" id="PS50105">
    <property type="entry name" value="SAM_DOMAIN"/>
    <property type="match status" value="1"/>
</dbReference>
<feature type="non-terminal residue" evidence="3">
    <location>
        <position position="1"/>
    </location>
</feature>
<dbReference type="SMART" id="SM00454">
    <property type="entry name" value="SAM"/>
    <property type="match status" value="1"/>
</dbReference>
<comment type="caution">
    <text evidence="3">The sequence shown here is derived from an EMBL/GenBank/DDBJ whole genome shotgun (WGS) entry which is preliminary data.</text>
</comment>
<evidence type="ECO:0000256" key="1">
    <source>
        <dbReference type="SAM" id="MobiDB-lite"/>
    </source>
</evidence>
<sequence length="166" mass="19757">EKRVQMEQENTTLKSEIEKLEKQVVEFEKKVQETKSPEENGEDLNKPEATPDPQEQERRKWPKEIQKLMKDLTQKAEQDSEFAKAVSAQVIVLLCFENAKKWQYQEVCYWLDLIEFPQYIPAFAKHKIDGEIILRDMSDTILHEDLEVRRFHTGKIVREIQKLKQV</sequence>
<keyword evidence="4" id="KW-1185">Reference proteome</keyword>
<gene>
    <name evidence="3" type="ORF">RFI_06948</name>
</gene>
<dbReference type="InterPro" id="IPR013761">
    <property type="entry name" value="SAM/pointed_sf"/>
</dbReference>
<reference evidence="3 4" key="1">
    <citation type="journal article" date="2013" name="Curr. Biol.">
        <title>The Genome of the Foraminiferan Reticulomyxa filosa.</title>
        <authorList>
            <person name="Glockner G."/>
            <person name="Hulsmann N."/>
            <person name="Schleicher M."/>
            <person name="Noegel A.A."/>
            <person name="Eichinger L."/>
            <person name="Gallinger C."/>
            <person name="Pawlowski J."/>
            <person name="Sierra R."/>
            <person name="Euteneuer U."/>
            <person name="Pillet L."/>
            <person name="Moustafa A."/>
            <person name="Platzer M."/>
            <person name="Groth M."/>
            <person name="Szafranski K."/>
            <person name="Schliwa M."/>
        </authorList>
    </citation>
    <scope>NUCLEOTIDE SEQUENCE [LARGE SCALE GENOMIC DNA]</scope>
</reference>
<dbReference type="AlphaFoldDB" id="X6NV32"/>
<dbReference type="Proteomes" id="UP000023152">
    <property type="component" value="Unassembled WGS sequence"/>
</dbReference>
<evidence type="ECO:0000313" key="3">
    <source>
        <dbReference type="EMBL" id="ETO30170.1"/>
    </source>
</evidence>
<dbReference type="EMBL" id="ASPP01005642">
    <property type="protein sequence ID" value="ETO30170.1"/>
    <property type="molecule type" value="Genomic_DNA"/>
</dbReference>
<evidence type="ECO:0000259" key="2">
    <source>
        <dbReference type="PROSITE" id="PS50105"/>
    </source>
</evidence>
<evidence type="ECO:0000313" key="4">
    <source>
        <dbReference type="Proteomes" id="UP000023152"/>
    </source>
</evidence>
<dbReference type="Pfam" id="PF00536">
    <property type="entry name" value="SAM_1"/>
    <property type="match status" value="1"/>
</dbReference>
<accession>X6NV32</accession>
<protein>
    <recommendedName>
        <fullName evidence="2">SAM domain-containing protein</fullName>
    </recommendedName>
</protein>
<feature type="region of interest" description="Disordered" evidence="1">
    <location>
        <begin position="29"/>
        <end position="61"/>
    </location>
</feature>
<dbReference type="Gene3D" id="1.10.150.50">
    <property type="entry name" value="Transcription Factor, Ets-1"/>
    <property type="match status" value="1"/>
</dbReference>
<dbReference type="InterPro" id="IPR001660">
    <property type="entry name" value="SAM"/>
</dbReference>
<name>X6NV32_RETFI</name>
<feature type="domain" description="SAM" evidence="2">
    <location>
        <begin position="102"/>
        <end position="166"/>
    </location>
</feature>
<dbReference type="OrthoDB" id="196165at2759"/>
<proteinExistence type="predicted"/>
<organism evidence="3 4">
    <name type="scientific">Reticulomyxa filosa</name>
    <dbReference type="NCBI Taxonomy" id="46433"/>
    <lineage>
        <taxon>Eukaryota</taxon>
        <taxon>Sar</taxon>
        <taxon>Rhizaria</taxon>
        <taxon>Retaria</taxon>
        <taxon>Foraminifera</taxon>
        <taxon>Monothalamids</taxon>
        <taxon>Reticulomyxidae</taxon>
        <taxon>Reticulomyxa</taxon>
    </lineage>
</organism>
<dbReference type="SUPFAM" id="SSF47769">
    <property type="entry name" value="SAM/Pointed domain"/>
    <property type="match status" value="1"/>
</dbReference>